<organism evidence="2 4">
    <name type="scientific">Durusdinium trenchii</name>
    <dbReference type="NCBI Taxonomy" id="1381693"/>
    <lineage>
        <taxon>Eukaryota</taxon>
        <taxon>Sar</taxon>
        <taxon>Alveolata</taxon>
        <taxon>Dinophyceae</taxon>
        <taxon>Suessiales</taxon>
        <taxon>Symbiodiniaceae</taxon>
        <taxon>Durusdinium</taxon>
    </lineage>
</organism>
<feature type="region of interest" description="Disordered" evidence="1">
    <location>
        <begin position="284"/>
        <end position="330"/>
    </location>
</feature>
<sequence>MLRRASAFAKFAAGRSEPADDTAAPKEVDQEAVDPALAGTPALVEPDTAVATPAPPDVPADVPHYRLRSGDTDESDPELRGPLTAQDPVAPTQAHFDEQGNVNSDLRSGDLPDSPSEEITDNTLTTTGRRRISTSDSTSVSDCACCTAPLDSQVTEDAAMDEESGALAAAAEKRFEERYLTENTAAQNVKTRRQRARDRQMVREVGLSYLEQRAQAAHKWVIPYLWGDDVTTRCTPDALQSLINEKIEETPQADHSKVIIALMTANSQEEFDASLADSDLSREGRMHLTRIEQDPNKRQAALAKGALPAKPTPRSDRPEQGRASMTLGKS</sequence>
<dbReference type="Proteomes" id="UP001642464">
    <property type="component" value="Unassembled WGS sequence"/>
</dbReference>
<feature type="compositionally biased region" description="Basic and acidic residues" evidence="1">
    <location>
        <begin position="284"/>
        <end position="297"/>
    </location>
</feature>
<feature type="compositionally biased region" description="Low complexity" evidence="1">
    <location>
        <begin position="300"/>
        <end position="309"/>
    </location>
</feature>
<comment type="caution">
    <text evidence="2">The sequence shown here is derived from an EMBL/GenBank/DDBJ whole genome shotgun (WGS) entry which is preliminary data.</text>
</comment>
<evidence type="ECO:0000256" key="1">
    <source>
        <dbReference type="SAM" id="MobiDB-lite"/>
    </source>
</evidence>
<evidence type="ECO:0000313" key="2">
    <source>
        <dbReference type="EMBL" id="CAK9058178.1"/>
    </source>
</evidence>
<dbReference type="EMBL" id="CAXAMM010026091">
    <property type="protein sequence ID" value="CAK9058195.1"/>
    <property type="molecule type" value="Genomic_DNA"/>
</dbReference>
<keyword evidence="4" id="KW-1185">Reference proteome</keyword>
<proteinExistence type="predicted"/>
<evidence type="ECO:0000313" key="3">
    <source>
        <dbReference type="EMBL" id="CAK9058195.1"/>
    </source>
</evidence>
<protein>
    <submittedName>
        <fullName evidence="2">Uncharacterized protein</fullName>
    </submittedName>
</protein>
<evidence type="ECO:0000313" key="4">
    <source>
        <dbReference type="Proteomes" id="UP001642464"/>
    </source>
</evidence>
<reference evidence="2 4" key="1">
    <citation type="submission" date="2024-02" db="EMBL/GenBank/DDBJ databases">
        <authorList>
            <person name="Chen Y."/>
            <person name="Shah S."/>
            <person name="Dougan E. K."/>
            <person name="Thang M."/>
            <person name="Chan C."/>
        </authorList>
    </citation>
    <scope>NUCLEOTIDE SEQUENCE [LARGE SCALE GENOMIC DNA]</scope>
</reference>
<accession>A0ABP0N419</accession>
<feature type="region of interest" description="Disordered" evidence="1">
    <location>
        <begin position="1"/>
        <end position="134"/>
    </location>
</feature>
<name>A0ABP0N419_9DINO</name>
<dbReference type="EMBL" id="CAXAMM010026080">
    <property type="protein sequence ID" value="CAK9058178.1"/>
    <property type="molecule type" value="Genomic_DNA"/>
</dbReference>
<gene>
    <name evidence="2" type="ORF">SCF082_LOCUS31064</name>
    <name evidence="3" type="ORF">SCF082_LOCUS31072</name>
</gene>